<keyword evidence="6" id="KW-1185">Reference proteome</keyword>
<dbReference type="GO" id="GO:0009245">
    <property type="term" value="P:lipid A biosynthetic process"/>
    <property type="evidence" value="ECO:0007669"/>
    <property type="project" value="TreeGrafter"/>
</dbReference>
<dbReference type="CDD" id="cd07385">
    <property type="entry name" value="MPP_YkuE_C"/>
    <property type="match status" value="1"/>
</dbReference>
<proteinExistence type="predicted"/>
<dbReference type="EC" id="3.1.-.-" evidence="5"/>
<dbReference type="SUPFAM" id="SSF56300">
    <property type="entry name" value="Metallo-dependent phosphatases"/>
    <property type="match status" value="1"/>
</dbReference>
<feature type="transmembrane region" description="Helical" evidence="3">
    <location>
        <begin position="83"/>
        <end position="102"/>
    </location>
</feature>
<keyword evidence="3" id="KW-0812">Transmembrane</keyword>
<evidence type="ECO:0000256" key="3">
    <source>
        <dbReference type="SAM" id="Phobius"/>
    </source>
</evidence>
<dbReference type="AlphaFoldDB" id="A0A517SYG7"/>
<accession>A0A517SYG7</accession>
<dbReference type="GO" id="GO:0016020">
    <property type="term" value="C:membrane"/>
    <property type="evidence" value="ECO:0007669"/>
    <property type="project" value="GOC"/>
</dbReference>
<dbReference type="InterPro" id="IPR029052">
    <property type="entry name" value="Metallo-depent_PP-like"/>
</dbReference>
<feature type="domain" description="Calcineurin-like phosphoesterase" evidence="4">
    <location>
        <begin position="170"/>
        <end position="337"/>
    </location>
</feature>
<sequence>MIDPTALTILLLAWVGHYGIHLAFYNRLNCLGWPRKRIKRMVKAAFANAVLLPPLVLALYWQPLLGIVQQSTDWAQLPVILRIYGSLCLASVPLLGIPWLIYRPLFGINHVKIKVRGRLLDARDHCSEKLPRNGFANWVTGLPLNQVLKLSVEEIELPVAGLPEALDGYRIAHLSDIHLTGDIDWPYSRLAMEQALSAAPDMFALTGDIVDCQETIQWLPKIFGDASARDGCYFVLGNHDTRVSHPDEVRQQMETLGWQDLGKSATCVDLRDVPSLLAGNESPWFPRVEIDQFPRVEIDQAQRERVKFRLLLSHSPDQIRWARQHAFTLMLAGHTHGGQGRLPLVGPLLSPSVHGSRFASGSFYLAPTTMQVSRGLHGNHLMRINCPPQVALLTLRTPSGKRT</sequence>
<feature type="transmembrane region" description="Helical" evidence="3">
    <location>
        <begin position="6"/>
        <end position="25"/>
    </location>
</feature>
<keyword evidence="3" id="KW-1133">Transmembrane helix</keyword>
<reference evidence="5 6" key="1">
    <citation type="submission" date="2019-02" db="EMBL/GenBank/DDBJ databases">
        <title>Deep-cultivation of Planctomycetes and their phenomic and genomic characterization uncovers novel biology.</title>
        <authorList>
            <person name="Wiegand S."/>
            <person name="Jogler M."/>
            <person name="Boedeker C."/>
            <person name="Pinto D."/>
            <person name="Vollmers J."/>
            <person name="Rivas-Marin E."/>
            <person name="Kohn T."/>
            <person name="Peeters S.H."/>
            <person name="Heuer A."/>
            <person name="Rast P."/>
            <person name="Oberbeckmann S."/>
            <person name="Bunk B."/>
            <person name="Jeske O."/>
            <person name="Meyerdierks A."/>
            <person name="Storesund J.E."/>
            <person name="Kallscheuer N."/>
            <person name="Luecker S."/>
            <person name="Lage O.M."/>
            <person name="Pohl T."/>
            <person name="Merkel B.J."/>
            <person name="Hornburger P."/>
            <person name="Mueller R.-W."/>
            <person name="Bruemmer F."/>
            <person name="Labrenz M."/>
            <person name="Spormann A.M."/>
            <person name="Op den Camp H."/>
            <person name="Overmann J."/>
            <person name="Amann R."/>
            <person name="Jetten M.S.M."/>
            <person name="Mascher T."/>
            <person name="Medema M.H."/>
            <person name="Devos D.P."/>
            <person name="Kaster A.-K."/>
            <person name="Ovreas L."/>
            <person name="Rohde M."/>
            <person name="Galperin M.Y."/>
            <person name="Jogler C."/>
        </authorList>
    </citation>
    <scope>NUCLEOTIDE SEQUENCE [LARGE SCALE GENOMIC DNA]</scope>
    <source>
        <strain evidence="5 6">SV_7m_r</strain>
    </source>
</reference>
<dbReference type="GO" id="GO:0008758">
    <property type="term" value="F:UDP-2,3-diacylglucosamine hydrolase activity"/>
    <property type="evidence" value="ECO:0007669"/>
    <property type="project" value="TreeGrafter"/>
</dbReference>
<dbReference type="PANTHER" id="PTHR31302:SF31">
    <property type="entry name" value="PHOSPHODIESTERASE YAEI"/>
    <property type="match status" value="1"/>
</dbReference>
<evidence type="ECO:0000256" key="2">
    <source>
        <dbReference type="ARBA" id="ARBA00022801"/>
    </source>
</evidence>
<keyword evidence="1" id="KW-0479">Metal-binding</keyword>
<dbReference type="Proteomes" id="UP000315003">
    <property type="component" value="Chromosome"/>
</dbReference>
<protein>
    <submittedName>
        <fullName evidence="5">Putative metallophosphoesterase</fullName>
        <ecNumber evidence="5">3.1.-.-</ecNumber>
    </submittedName>
</protein>
<keyword evidence="3" id="KW-0472">Membrane</keyword>
<evidence type="ECO:0000313" key="6">
    <source>
        <dbReference type="Proteomes" id="UP000315003"/>
    </source>
</evidence>
<feature type="transmembrane region" description="Helical" evidence="3">
    <location>
        <begin position="45"/>
        <end position="63"/>
    </location>
</feature>
<dbReference type="GO" id="GO:0046872">
    <property type="term" value="F:metal ion binding"/>
    <property type="evidence" value="ECO:0007669"/>
    <property type="project" value="UniProtKB-KW"/>
</dbReference>
<dbReference type="OrthoDB" id="9780884at2"/>
<name>A0A517SYG7_9BACT</name>
<dbReference type="RefSeq" id="WP_145274884.1">
    <property type="nucleotide sequence ID" value="NZ_CP036272.1"/>
</dbReference>
<dbReference type="PANTHER" id="PTHR31302">
    <property type="entry name" value="TRANSMEMBRANE PROTEIN WITH METALLOPHOSPHOESTERASE DOMAIN-RELATED"/>
    <property type="match status" value="1"/>
</dbReference>
<dbReference type="InterPro" id="IPR051158">
    <property type="entry name" value="Metallophosphoesterase_sf"/>
</dbReference>
<dbReference type="Pfam" id="PF00149">
    <property type="entry name" value="Metallophos"/>
    <property type="match status" value="1"/>
</dbReference>
<evidence type="ECO:0000259" key="4">
    <source>
        <dbReference type="Pfam" id="PF00149"/>
    </source>
</evidence>
<evidence type="ECO:0000313" key="5">
    <source>
        <dbReference type="EMBL" id="QDT61142.1"/>
    </source>
</evidence>
<keyword evidence="2 5" id="KW-0378">Hydrolase</keyword>
<evidence type="ECO:0000256" key="1">
    <source>
        <dbReference type="ARBA" id="ARBA00022723"/>
    </source>
</evidence>
<organism evidence="5 6">
    <name type="scientific">Stieleria bergensis</name>
    <dbReference type="NCBI Taxonomy" id="2528025"/>
    <lineage>
        <taxon>Bacteria</taxon>
        <taxon>Pseudomonadati</taxon>
        <taxon>Planctomycetota</taxon>
        <taxon>Planctomycetia</taxon>
        <taxon>Pirellulales</taxon>
        <taxon>Pirellulaceae</taxon>
        <taxon>Stieleria</taxon>
    </lineage>
</organism>
<dbReference type="Gene3D" id="3.60.21.10">
    <property type="match status" value="1"/>
</dbReference>
<gene>
    <name evidence="5" type="ORF">SV7mr_36730</name>
</gene>
<dbReference type="InterPro" id="IPR004843">
    <property type="entry name" value="Calcineurin-like_PHP"/>
</dbReference>
<dbReference type="EMBL" id="CP036272">
    <property type="protein sequence ID" value="QDT61142.1"/>
    <property type="molecule type" value="Genomic_DNA"/>
</dbReference>